<evidence type="ECO:0000313" key="10">
    <source>
        <dbReference type="EMBL" id="KAK0157433.1"/>
    </source>
</evidence>
<comment type="caution">
    <text evidence="10">The sequence shown here is derived from an EMBL/GenBank/DDBJ whole genome shotgun (WGS) entry which is preliminary data.</text>
</comment>
<evidence type="ECO:0000256" key="3">
    <source>
        <dbReference type="ARBA" id="ARBA00022692"/>
    </source>
</evidence>
<evidence type="ECO:0008006" key="12">
    <source>
        <dbReference type="Google" id="ProtNLM"/>
    </source>
</evidence>
<feature type="transmembrane region" description="Helical" evidence="9">
    <location>
        <begin position="601"/>
        <end position="624"/>
    </location>
</feature>
<keyword evidence="8" id="KW-0807">Transducer</keyword>
<feature type="transmembrane region" description="Helical" evidence="9">
    <location>
        <begin position="110"/>
        <end position="132"/>
    </location>
</feature>
<evidence type="ECO:0000256" key="1">
    <source>
        <dbReference type="ARBA" id="ARBA00004141"/>
    </source>
</evidence>
<dbReference type="AlphaFoldDB" id="A0AA39C3Y2"/>
<dbReference type="PANTHER" id="PTHR21137:SF42">
    <property type="entry name" value="ODORANT RECEPTOR 83A"/>
    <property type="match status" value="1"/>
</dbReference>
<comment type="subcellular location">
    <subcellularLocation>
        <location evidence="1">Membrane</location>
        <topology evidence="1">Multi-pass membrane protein</topology>
    </subcellularLocation>
</comment>
<dbReference type="GO" id="GO:0005549">
    <property type="term" value="F:odorant binding"/>
    <property type="evidence" value="ECO:0007669"/>
    <property type="project" value="InterPro"/>
</dbReference>
<dbReference type="GO" id="GO:0007165">
    <property type="term" value="P:signal transduction"/>
    <property type="evidence" value="ECO:0007669"/>
    <property type="project" value="UniProtKB-KW"/>
</dbReference>
<protein>
    <recommendedName>
        <fullName evidence="12">Odorant receptor</fullName>
    </recommendedName>
</protein>
<keyword evidence="5 9" id="KW-1133">Transmembrane helix</keyword>
<evidence type="ECO:0000256" key="6">
    <source>
        <dbReference type="ARBA" id="ARBA00023136"/>
    </source>
</evidence>
<dbReference type="InterPro" id="IPR004117">
    <property type="entry name" value="7tm6_olfct_rcpt"/>
</dbReference>
<evidence type="ECO:0000256" key="2">
    <source>
        <dbReference type="ARBA" id="ARBA00022606"/>
    </source>
</evidence>
<reference evidence="10" key="2">
    <citation type="submission" date="2023-03" db="EMBL/GenBank/DDBJ databases">
        <authorList>
            <person name="Inwood S.N."/>
            <person name="Skelly J.G."/>
            <person name="Guhlin J."/>
            <person name="Harrop T.W.R."/>
            <person name="Goldson S.G."/>
            <person name="Dearden P.K."/>
        </authorList>
    </citation>
    <scope>NUCLEOTIDE SEQUENCE</scope>
    <source>
        <strain evidence="10">Irish</strain>
        <tissue evidence="10">Whole body</tissue>
    </source>
</reference>
<accession>A0AA39C3Y2</accession>
<dbReference type="PANTHER" id="PTHR21137">
    <property type="entry name" value="ODORANT RECEPTOR"/>
    <property type="match status" value="1"/>
</dbReference>
<keyword evidence="11" id="KW-1185">Reference proteome</keyword>
<feature type="transmembrane region" description="Helical" evidence="9">
    <location>
        <begin position="550"/>
        <end position="571"/>
    </location>
</feature>
<feature type="transmembrane region" description="Helical" evidence="9">
    <location>
        <begin position="79"/>
        <end position="104"/>
    </location>
</feature>
<keyword evidence="2" id="KW-0716">Sensory transduction</keyword>
<reference evidence="10" key="1">
    <citation type="journal article" date="2023" name="bioRxiv">
        <title>Scaffold-level genome assemblies of two parasitoid biocontrol wasps reveal the parthenogenesis mechanism and an associated novel virus.</title>
        <authorList>
            <person name="Inwood S."/>
            <person name="Skelly J."/>
            <person name="Guhlin J."/>
            <person name="Harrop T."/>
            <person name="Goldson S."/>
            <person name="Dearden P."/>
        </authorList>
    </citation>
    <scope>NUCLEOTIDE SEQUENCE</scope>
    <source>
        <strain evidence="10">Irish</strain>
        <tissue evidence="10">Whole body</tissue>
    </source>
</reference>
<dbReference type="GO" id="GO:0005886">
    <property type="term" value="C:plasma membrane"/>
    <property type="evidence" value="ECO:0007669"/>
    <property type="project" value="UniProtKB-SubCell"/>
</dbReference>
<evidence type="ECO:0000256" key="4">
    <source>
        <dbReference type="ARBA" id="ARBA00022725"/>
    </source>
</evidence>
<dbReference type="Pfam" id="PF02949">
    <property type="entry name" value="7tm_6"/>
    <property type="match status" value="5"/>
</dbReference>
<keyword evidence="7" id="KW-0675">Receptor</keyword>
<sequence>MSVSICAGTFASFLFTTNIYTAGQFKILQRKLEFACDMKTIKNINGISTMTINDACIKLKECIQQHQLLIFYIERVENLYSTIMLVQALGGVLQMCFSGFQIVLGAEDSIVRTVLSIQFLTGAVIQLFLFSWSCHEIIIESQMIAEAAYRGSWHILPFTNEGKMYRECLLIIIARARKPCILTVGKFTPMSLETFTSAVSHNLPGSITVAVELSNLMKFIFNRREVIKLNAYAENIFWKITYEASDLNILHECNRKSMRIIISHIIFSQSVVWLYVSIPMIESIGKNSSDRTLPITLYFNFPYTRTPYYEIAYILEFAAVIGTGICTTTFAGFLGITNLYLVGQFKILQRHLECSIYDMSTVDKNNSTSKATPNYMNIRDCIKKHQLLLQYLERGNKATILRNLQSLQFLITSVIQLYLFAWPCHEIMIESQEVAEAAYRASWFCLPHSKDGRTCKQFLLIVITRARKPCLLTVGKFTPMSFQTFSLAVSNNLPTTLSMLSEVINLMKFTFNRNEVMNLNTFTANTFWKTTYETPDLNILHECNRKSLKIIITHFFICQGVVWLYVTIPIFESVGKNNSDRTLPLNLHFNFPYTDTPYYEIAYILQSLGIIGVGVCATVFAGFLSTTNSFSVGQFKILQRHLECSISDTRTINKYNSTTKLTPSYVNIRNCIKKHQLLIQYLERVENLFNSNKTTILRNLQNLQFLFSGVAQLYLFAWPCHEIIIESQEVAEAAYRASWSCLPRSKDGRTCKQSLLIIITRARKPCIFTVGFSGMKIAKMDLIADLIEYRSFYLTLLCDKYTK</sequence>
<evidence type="ECO:0000256" key="5">
    <source>
        <dbReference type="ARBA" id="ARBA00022989"/>
    </source>
</evidence>
<name>A0AA39C3Y2_9HYME</name>
<dbReference type="EMBL" id="JAQQBS010001425">
    <property type="protein sequence ID" value="KAK0157433.1"/>
    <property type="molecule type" value="Genomic_DNA"/>
</dbReference>
<evidence type="ECO:0000256" key="8">
    <source>
        <dbReference type="ARBA" id="ARBA00023224"/>
    </source>
</evidence>
<proteinExistence type="predicted"/>
<dbReference type="GO" id="GO:0004984">
    <property type="term" value="F:olfactory receptor activity"/>
    <property type="evidence" value="ECO:0007669"/>
    <property type="project" value="InterPro"/>
</dbReference>
<gene>
    <name evidence="10" type="ORF">PV328_011177</name>
</gene>
<keyword evidence="3 9" id="KW-0812">Transmembrane</keyword>
<evidence type="ECO:0000313" key="11">
    <source>
        <dbReference type="Proteomes" id="UP001168990"/>
    </source>
</evidence>
<keyword evidence="6 9" id="KW-0472">Membrane</keyword>
<evidence type="ECO:0000256" key="9">
    <source>
        <dbReference type="SAM" id="Phobius"/>
    </source>
</evidence>
<evidence type="ECO:0000256" key="7">
    <source>
        <dbReference type="ARBA" id="ARBA00023170"/>
    </source>
</evidence>
<feature type="transmembrane region" description="Helical" evidence="9">
    <location>
        <begin position="311"/>
        <end position="341"/>
    </location>
</feature>
<organism evidence="10 11">
    <name type="scientific">Microctonus aethiopoides</name>
    <dbReference type="NCBI Taxonomy" id="144406"/>
    <lineage>
        <taxon>Eukaryota</taxon>
        <taxon>Metazoa</taxon>
        <taxon>Ecdysozoa</taxon>
        <taxon>Arthropoda</taxon>
        <taxon>Hexapoda</taxon>
        <taxon>Insecta</taxon>
        <taxon>Pterygota</taxon>
        <taxon>Neoptera</taxon>
        <taxon>Endopterygota</taxon>
        <taxon>Hymenoptera</taxon>
        <taxon>Apocrita</taxon>
        <taxon>Ichneumonoidea</taxon>
        <taxon>Braconidae</taxon>
        <taxon>Euphorinae</taxon>
        <taxon>Microctonus</taxon>
    </lineage>
</organism>
<feature type="transmembrane region" description="Helical" evidence="9">
    <location>
        <begin position="260"/>
        <end position="281"/>
    </location>
</feature>
<dbReference type="Proteomes" id="UP001168990">
    <property type="component" value="Unassembled WGS sequence"/>
</dbReference>
<keyword evidence="4" id="KW-0552">Olfaction</keyword>